<dbReference type="EMBL" id="HBII01026467">
    <property type="protein sequence ID" value="CAE0352155.1"/>
    <property type="molecule type" value="Transcribed_RNA"/>
</dbReference>
<gene>
    <name evidence="1" type="ORF">EHAR0213_LOCUS11071</name>
</gene>
<dbReference type="AlphaFoldDB" id="A0A7S3NBT3"/>
<name>A0A7S3NBT3_9SPIT</name>
<organism evidence="1">
    <name type="scientific">Euplotes harpa</name>
    <dbReference type="NCBI Taxonomy" id="151035"/>
    <lineage>
        <taxon>Eukaryota</taxon>
        <taxon>Sar</taxon>
        <taxon>Alveolata</taxon>
        <taxon>Ciliophora</taxon>
        <taxon>Intramacronucleata</taxon>
        <taxon>Spirotrichea</taxon>
        <taxon>Hypotrichia</taxon>
        <taxon>Euplotida</taxon>
        <taxon>Euplotidae</taxon>
        <taxon>Euplotes</taxon>
    </lineage>
</organism>
<proteinExistence type="predicted"/>
<sequence>MIMPNAIKHAEHEDVYNKMLDEFSSLLYKYSIKKLAAFVSNPSVSFVLRQFNQNSQSHSGKKGECKNPSEISNEKGAFKYFLESDVTLSKNKQLYIKAWKEILRMID</sequence>
<reference evidence="1" key="1">
    <citation type="submission" date="2021-01" db="EMBL/GenBank/DDBJ databases">
        <authorList>
            <person name="Corre E."/>
            <person name="Pelletier E."/>
            <person name="Niang G."/>
            <person name="Scheremetjew M."/>
            <person name="Finn R."/>
            <person name="Kale V."/>
            <person name="Holt S."/>
            <person name="Cochrane G."/>
            <person name="Meng A."/>
            <person name="Brown T."/>
            <person name="Cohen L."/>
        </authorList>
    </citation>
    <scope>NUCLEOTIDE SEQUENCE</scope>
    <source>
        <strain evidence="1">FSP1.4</strain>
    </source>
</reference>
<evidence type="ECO:0000313" key="1">
    <source>
        <dbReference type="EMBL" id="CAE0352155.1"/>
    </source>
</evidence>
<accession>A0A7S3NBT3</accession>
<protein>
    <submittedName>
        <fullName evidence="1">Uncharacterized protein</fullName>
    </submittedName>
</protein>